<dbReference type="OrthoDB" id="2015125at2759"/>
<keyword evidence="1" id="KW-0862">Zinc</keyword>
<dbReference type="SMART" id="SM00343">
    <property type="entry name" value="ZnF_C2HC"/>
    <property type="match status" value="1"/>
</dbReference>
<accession>A0A1S3EFL6</accession>
<dbReference type="STRING" id="3827.A0A1S3EFL6"/>
<dbReference type="AlphaFoldDB" id="A0A1S3EFL6"/>
<dbReference type="GO" id="GO:0008270">
    <property type="term" value="F:zinc ion binding"/>
    <property type="evidence" value="ECO:0007669"/>
    <property type="project" value="UniProtKB-KW"/>
</dbReference>
<feature type="compositionally biased region" description="Basic residues" evidence="2">
    <location>
        <begin position="105"/>
        <end position="116"/>
    </location>
</feature>
<organism evidence="4 5">
    <name type="scientific">Cicer arietinum</name>
    <name type="common">Chickpea</name>
    <name type="synonym">Garbanzo</name>
    <dbReference type="NCBI Taxonomy" id="3827"/>
    <lineage>
        <taxon>Eukaryota</taxon>
        <taxon>Viridiplantae</taxon>
        <taxon>Streptophyta</taxon>
        <taxon>Embryophyta</taxon>
        <taxon>Tracheophyta</taxon>
        <taxon>Spermatophyta</taxon>
        <taxon>Magnoliopsida</taxon>
        <taxon>eudicotyledons</taxon>
        <taxon>Gunneridae</taxon>
        <taxon>Pentapetalae</taxon>
        <taxon>rosids</taxon>
        <taxon>fabids</taxon>
        <taxon>Fabales</taxon>
        <taxon>Fabaceae</taxon>
        <taxon>Papilionoideae</taxon>
        <taxon>50 kb inversion clade</taxon>
        <taxon>NPAAA clade</taxon>
        <taxon>Hologalegina</taxon>
        <taxon>IRL clade</taxon>
        <taxon>Cicereae</taxon>
        <taxon>Cicer</taxon>
    </lineage>
</organism>
<evidence type="ECO:0000313" key="4">
    <source>
        <dbReference type="Proteomes" id="UP000087171"/>
    </source>
</evidence>
<feature type="compositionally biased region" description="Basic and acidic residues" evidence="2">
    <location>
        <begin position="125"/>
        <end position="134"/>
    </location>
</feature>
<dbReference type="PANTHER" id="PTHR47592">
    <property type="entry name" value="PBF68 PROTEIN"/>
    <property type="match status" value="1"/>
</dbReference>
<dbReference type="RefSeq" id="XP_012574203.1">
    <property type="nucleotide sequence ID" value="XM_012718749.1"/>
</dbReference>
<reference evidence="4" key="1">
    <citation type="journal article" date="2013" name="Nat. Biotechnol.">
        <title>Draft genome sequence of chickpea (Cicer arietinum) provides a resource for trait improvement.</title>
        <authorList>
            <person name="Varshney R.K."/>
            <person name="Song C."/>
            <person name="Saxena R.K."/>
            <person name="Azam S."/>
            <person name="Yu S."/>
            <person name="Sharpe A.G."/>
            <person name="Cannon S."/>
            <person name="Baek J."/>
            <person name="Rosen B.D."/>
            <person name="Tar'an B."/>
            <person name="Millan T."/>
            <person name="Zhang X."/>
            <person name="Ramsay L.D."/>
            <person name="Iwata A."/>
            <person name="Wang Y."/>
            <person name="Nelson W."/>
            <person name="Farmer A.D."/>
            <person name="Gaur P.M."/>
            <person name="Soderlund C."/>
            <person name="Penmetsa R.V."/>
            <person name="Xu C."/>
            <person name="Bharti A.K."/>
            <person name="He W."/>
            <person name="Winter P."/>
            <person name="Zhao S."/>
            <person name="Hane J.K."/>
            <person name="Carrasquilla-Garcia N."/>
            <person name="Condie J.A."/>
            <person name="Upadhyaya H.D."/>
            <person name="Luo M.C."/>
            <person name="Thudi M."/>
            <person name="Gowda C.L."/>
            <person name="Singh N.P."/>
            <person name="Lichtenzveig J."/>
            <person name="Gali K.K."/>
            <person name="Rubio J."/>
            <person name="Nadarajan N."/>
            <person name="Dolezel J."/>
            <person name="Bansal K.C."/>
            <person name="Xu X."/>
            <person name="Edwards D."/>
            <person name="Zhang G."/>
            <person name="Kahl G."/>
            <person name="Gil J."/>
            <person name="Singh K.B."/>
            <person name="Datta S.K."/>
            <person name="Jackson S.A."/>
            <person name="Wang J."/>
            <person name="Cook D.R."/>
        </authorList>
    </citation>
    <scope>NUCLEOTIDE SEQUENCE [LARGE SCALE GENOMIC DNA]</scope>
    <source>
        <strain evidence="4">cv. CDC Frontier</strain>
    </source>
</reference>
<evidence type="ECO:0000256" key="2">
    <source>
        <dbReference type="SAM" id="MobiDB-lite"/>
    </source>
</evidence>
<keyword evidence="4" id="KW-1185">Reference proteome</keyword>
<dbReference type="InterPro" id="IPR054722">
    <property type="entry name" value="PolX-like_BBD"/>
</dbReference>
<name>A0A1S3EFL6_CICAR</name>
<keyword evidence="1" id="KW-0479">Metal-binding</keyword>
<proteinExistence type="predicted"/>
<feature type="domain" description="CCHC-type" evidence="3">
    <location>
        <begin position="149"/>
        <end position="163"/>
    </location>
</feature>
<dbReference type="KEGG" id="cam:105852602"/>
<sequence>MEKNGHFPTNLPIFNGKNYERWCAQMKQMQLMLEKIIDVETAKGAWDTLKSANEGADKLKKLEELQGSLEAHELRIKQRSSDKVIEQALQAQTSKKNFIDRRKFKKGKWKNQKRKRSCEDTSEQGAHEGNKKEGNTKYKKMFDKKGIQCFNCQKYGHFANECKHNKSLQRKDDEVQYANDEDSDSEGVLLMAATKPEVEQSEFWYLDTGCSNHMTCNKYWFKNWNMEVKRKVMFADNSSVTAEGIGSVNFMSKDGQSSYINDVLYVPSMKNNLLSLGQLLQKGFSMRMEESQLVTPSLFY</sequence>
<evidence type="ECO:0000259" key="3">
    <source>
        <dbReference type="PROSITE" id="PS50158"/>
    </source>
</evidence>
<evidence type="ECO:0000313" key="5">
    <source>
        <dbReference type="RefSeq" id="XP_012574203.1"/>
    </source>
</evidence>
<dbReference type="Pfam" id="PF22936">
    <property type="entry name" value="Pol_BBD"/>
    <property type="match status" value="1"/>
</dbReference>
<keyword evidence="1" id="KW-0863">Zinc-finger</keyword>
<dbReference type="SUPFAM" id="SSF57756">
    <property type="entry name" value="Retrovirus zinc finger-like domains"/>
    <property type="match status" value="1"/>
</dbReference>
<dbReference type="Proteomes" id="UP000087171">
    <property type="component" value="Chromosome Ca7"/>
</dbReference>
<evidence type="ECO:0000256" key="1">
    <source>
        <dbReference type="PROSITE-ProRule" id="PRU00047"/>
    </source>
</evidence>
<reference evidence="5" key="2">
    <citation type="submission" date="2025-08" db="UniProtKB">
        <authorList>
            <consortium name="RefSeq"/>
        </authorList>
    </citation>
    <scope>IDENTIFICATION</scope>
    <source>
        <tissue evidence="5">Etiolated seedlings</tissue>
    </source>
</reference>
<dbReference type="PROSITE" id="PS50158">
    <property type="entry name" value="ZF_CCHC"/>
    <property type="match status" value="1"/>
</dbReference>
<dbReference type="GO" id="GO:0003676">
    <property type="term" value="F:nucleic acid binding"/>
    <property type="evidence" value="ECO:0007669"/>
    <property type="project" value="InterPro"/>
</dbReference>
<protein>
    <submittedName>
        <fullName evidence="5">Uncharacterized protein LOC105852602</fullName>
    </submittedName>
</protein>
<dbReference type="Pfam" id="PF00098">
    <property type="entry name" value="zf-CCHC"/>
    <property type="match status" value="1"/>
</dbReference>
<dbReference type="InterPro" id="IPR036875">
    <property type="entry name" value="Znf_CCHC_sf"/>
</dbReference>
<dbReference type="Gene3D" id="4.10.60.10">
    <property type="entry name" value="Zinc finger, CCHC-type"/>
    <property type="match status" value="1"/>
</dbReference>
<feature type="region of interest" description="Disordered" evidence="2">
    <location>
        <begin position="105"/>
        <end position="134"/>
    </location>
</feature>
<dbReference type="GeneID" id="105852602"/>
<dbReference type="InterPro" id="IPR001878">
    <property type="entry name" value="Znf_CCHC"/>
</dbReference>
<dbReference type="PANTHER" id="PTHR47592:SF29">
    <property type="entry name" value="ZINC FINGER, CCHC-TYPE"/>
    <property type="match status" value="1"/>
</dbReference>
<gene>
    <name evidence="5" type="primary">LOC105852602</name>
</gene>